<dbReference type="Gene3D" id="3.40.1810.10">
    <property type="entry name" value="Transcription factor, MADS-box"/>
    <property type="match status" value="1"/>
</dbReference>
<evidence type="ECO:0000256" key="3">
    <source>
        <dbReference type="ARBA" id="ARBA00023125"/>
    </source>
</evidence>
<keyword evidence="4" id="KW-0804">Transcription</keyword>
<gene>
    <name evidence="7" type="ORF">HAX54_048292</name>
</gene>
<organism evidence="7 8">
    <name type="scientific">Datura stramonium</name>
    <name type="common">Jimsonweed</name>
    <name type="synonym">Common thornapple</name>
    <dbReference type="NCBI Taxonomy" id="4076"/>
    <lineage>
        <taxon>Eukaryota</taxon>
        <taxon>Viridiplantae</taxon>
        <taxon>Streptophyta</taxon>
        <taxon>Embryophyta</taxon>
        <taxon>Tracheophyta</taxon>
        <taxon>Spermatophyta</taxon>
        <taxon>Magnoliopsida</taxon>
        <taxon>eudicotyledons</taxon>
        <taxon>Gunneridae</taxon>
        <taxon>Pentapetalae</taxon>
        <taxon>asterids</taxon>
        <taxon>lamiids</taxon>
        <taxon>Solanales</taxon>
        <taxon>Solanaceae</taxon>
        <taxon>Solanoideae</taxon>
        <taxon>Datureae</taxon>
        <taxon>Datura</taxon>
    </lineage>
</organism>
<dbReference type="PANTHER" id="PTHR11945:SF654">
    <property type="entry name" value="MADS-BOX DOMAIN-CONTAINING PROTEIN"/>
    <property type="match status" value="1"/>
</dbReference>
<keyword evidence="3" id="KW-0238">DNA-binding</keyword>
<evidence type="ECO:0000256" key="4">
    <source>
        <dbReference type="ARBA" id="ARBA00023163"/>
    </source>
</evidence>
<evidence type="ECO:0000259" key="6">
    <source>
        <dbReference type="PROSITE" id="PS50066"/>
    </source>
</evidence>
<dbReference type="PRINTS" id="PR00404">
    <property type="entry name" value="MADSDOMAIN"/>
</dbReference>
<accession>A0ABS8SU71</accession>
<dbReference type="InterPro" id="IPR036879">
    <property type="entry name" value="TF_MADSbox_sf"/>
</dbReference>
<dbReference type="Pfam" id="PF00319">
    <property type="entry name" value="SRF-TF"/>
    <property type="match status" value="1"/>
</dbReference>
<comment type="caution">
    <text evidence="7">The sequence shown here is derived from an EMBL/GenBank/DDBJ whole genome shotgun (WGS) entry which is preliminary data.</text>
</comment>
<sequence length="294" mass="32300">MTRNKMRFSLIESITERKVSYKKRHKGLLKKAHELNTLCDVEIAIVIYSPYHDEPKVFSNPDAAINTLTKFRELTTLEQSENMMTQEEFTKQRIKKIEKQLQKISEAIKVKAYEEGSTSNASQPIVEAMIPDGTSSEGPRTPLLAPTSAPVLVVPLIAPLPVPGGINSEGPRDTLLVSVKTPISLVPPTTVSMIPSIPPSPILHPMFHLAAPLRIPSQIIPGVDPSWVPPSPLSFSQIFPPMVPQMYPPIPQQMSLRRAPGMFPAMPPTTRTSSLPSPVMTPPMSALILSPMIP</sequence>
<dbReference type="SMART" id="SM00432">
    <property type="entry name" value="MADS"/>
    <property type="match status" value="1"/>
</dbReference>
<feature type="domain" description="MADS-box" evidence="6">
    <location>
        <begin position="1"/>
        <end position="49"/>
    </location>
</feature>
<dbReference type="SUPFAM" id="SSF55455">
    <property type="entry name" value="SRF-like"/>
    <property type="match status" value="1"/>
</dbReference>
<reference evidence="7 8" key="1">
    <citation type="journal article" date="2021" name="BMC Genomics">
        <title>Datura genome reveals duplications of psychoactive alkaloid biosynthetic genes and high mutation rate following tissue culture.</title>
        <authorList>
            <person name="Rajewski A."/>
            <person name="Carter-House D."/>
            <person name="Stajich J."/>
            <person name="Litt A."/>
        </authorList>
    </citation>
    <scope>NUCLEOTIDE SEQUENCE [LARGE SCALE GENOMIC DNA]</scope>
    <source>
        <strain evidence="7">AR-01</strain>
    </source>
</reference>
<dbReference type="EMBL" id="JACEIK010000795">
    <property type="protein sequence ID" value="MCD7462334.1"/>
    <property type="molecule type" value="Genomic_DNA"/>
</dbReference>
<keyword evidence="5" id="KW-0539">Nucleus</keyword>
<keyword evidence="2" id="KW-0805">Transcription regulation</keyword>
<dbReference type="CDD" id="cd00266">
    <property type="entry name" value="MADS_SRF_like"/>
    <property type="match status" value="1"/>
</dbReference>
<evidence type="ECO:0000313" key="7">
    <source>
        <dbReference type="EMBL" id="MCD7462334.1"/>
    </source>
</evidence>
<dbReference type="PANTHER" id="PTHR11945">
    <property type="entry name" value="MADS BOX PROTEIN"/>
    <property type="match status" value="1"/>
</dbReference>
<evidence type="ECO:0000313" key="8">
    <source>
        <dbReference type="Proteomes" id="UP000823775"/>
    </source>
</evidence>
<comment type="subcellular location">
    <subcellularLocation>
        <location evidence="1">Nucleus</location>
    </subcellularLocation>
</comment>
<keyword evidence="8" id="KW-1185">Reference proteome</keyword>
<dbReference type="Proteomes" id="UP000823775">
    <property type="component" value="Unassembled WGS sequence"/>
</dbReference>
<evidence type="ECO:0000256" key="2">
    <source>
        <dbReference type="ARBA" id="ARBA00023015"/>
    </source>
</evidence>
<dbReference type="InterPro" id="IPR002100">
    <property type="entry name" value="TF_MADSbox"/>
</dbReference>
<dbReference type="PROSITE" id="PS50066">
    <property type="entry name" value="MADS_BOX_2"/>
    <property type="match status" value="1"/>
</dbReference>
<name>A0ABS8SU71_DATST</name>
<protein>
    <recommendedName>
        <fullName evidence="6">MADS-box domain-containing protein</fullName>
    </recommendedName>
</protein>
<evidence type="ECO:0000256" key="1">
    <source>
        <dbReference type="ARBA" id="ARBA00004123"/>
    </source>
</evidence>
<dbReference type="InterPro" id="IPR033897">
    <property type="entry name" value="SRF-like_MADS-box"/>
</dbReference>
<proteinExistence type="predicted"/>
<evidence type="ECO:0000256" key="5">
    <source>
        <dbReference type="ARBA" id="ARBA00023242"/>
    </source>
</evidence>